<dbReference type="InterPro" id="IPR003591">
    <property type="entry name" value="Leu-rich_rpt_typical-subtyp"/>
</dbReference>
<keyword evidence="6 17" id="KW-0732">Signal</keyword>
<dbReference type="GO" id="GO:0001653">
    <property type="term" value="F:peptide receptor activity"/>
    <property type="evidence" value="ECO:0007669"/>
    <property type="project" value="UniProtKB-ARBA"/>
</dbReference>
<dbReference type="Gene3D" id="3.80.10.10">
    <property type="entry name" value="Ribonuclease Inhibitor"/>
    <property type="match status" value="3"/>
</dbReference>
<dbReference type="FunFam" id="1.10.510.10:FF:000276">
    <property type="entry name" value="LRR receptor-like serine/threonine-protein kinase RCH1"/>
    <property type="match status" value="1"/>
</dbReference>
<keyword evidence="7" id="KW-0677">Repeat</keyword>
<dbReference type="InterPro" id="IPR011009">
    <property type="entry name" value="Kinase-like_dom_sf"/>
</dbReference>
<dbReference type="SUPFAM" id="SSF56112">
    <property type="entry name" value="Protein kinase-like (PK-like)"/>
    <property type="match status" value="1"/>
</dbReference>
<dbReference type="FunFam" id="3.80.10.10:FF:000515">
    <property type="entry name" value="Leucine-rich repeat receptor-like protein kinase"/>
    <property type="match status" value="1"/>
</dbReference>
<feature type="chain" id="PRO_5018698424" evidence="17">
    <location>
        <begin position="24"/>
        <end position="962"/>
    </location>
</feature>
<evidence type="ECO:0000256" key="6">
    <source>
        <dbReference type="ARBA" id="ARBA00022729"/>
    </source>
</evidence>
<dbReference type="PANTHER" id="PTHR45974">
    <property type="entry name" value="RECEPTOR-LIKE PROTEIN 55"/>
    <property type="match status" value="1"/>
</dbReference>
<evidence type="ECO:0000256" key="1">
    <source>
        <dbReference type="ARBA" id="ARBA00004167"/>
    </source>
</evidence>
<dbReference type="STRING" id="337451.A0A3S3MCR8"/>
<keyword evidence="11 16" id="KW-1133">Transmembrane helix</keyword>
<dbReference type="Gene3D" id="3.30.200.20">
    <property type="entry name" value="Phosphorylase Kinase, domain 1"/>
    <property type="match status" value="1"/>
</dbReference>
<name>A0A3S3MCR8_9MAGN</name>
<dbReference type="Pfam" id="PF23598">
    <property type="entry name" value="LRR_14"/>
    <property type="match status" value="1"/>
</dbReference>
<evidence type="ECO:0000256" key="9">
    <source>
        <dbReference type="ARBA" id="ARBA00022777"/>
    </source>
</evidence>
<dbReference type="InterPro" id="IPR017441">
    <property type="entry name" value="Protein_kinase_ATP_BS"/>
</dbReference>
<sequence length="962" mass="106638">MAESMAFLATTFLVSYLSLLSLSFQSTLQNQSHFFTLIQQTMSGNSFSQWNISNNSNSTSNNTLQSPYCNYVGITCDDDGYVTEIDFTSWFLTGHIPSDICSNYLPKLRVLRMAYNNIHDGFPTSILNCSLLQELDLSHSNISGTLPDLSPLKSLRLLDLSYSLFYGEFPLSVTNLTSLELLNFNENGGFRLWKLPEGITRLSKLKRMLLMTCSVHGFIPGSIGNMSSLVDLELSGNYLVGQIPAELGRLKNLESLQLYYNGLVGEIPDEIGNLTQLYDIDFSVNRLTGKIPESLCSLPNLAYLQLYNNSLRGEIPPAIGNLTSLSMLSVYLNFLTGEIPHSIGKYSDLNGLDLSENKLSGELPPDVCSGGKLVYFLVLDNQLSGRLPDNYAKCNSLIRFRVSHNSLSGRIPDGLLGLPNAAIIDLGSNHFEGPFPNSIQNAQNLSEFYIQGNRISGTLPPEISKATNLVKIDLSNNLLSGPIPSEIGNLGKLNVLLLQSNKLVSSIPESLSSLKSLNLLNLSNNLLFGRIPESLCQLLPNSLDFSNNRLSGPVPVPLIKEGLVESYLGNPGLCAPEYFNSSSANLPPCEKINNRRRLDIFWAVGISAFIIILGFLVFLKRRLSRKSVVMEQDALSRTSSFSYDIKSFHKLSFNQREIIEALIEKNVIGYGGSGTVYKIELSNGQSVAVKKLWTSNTTDLLTDQLFLDRELKAEVETLGNIRHKNIVKLYCCFSNADSSLLVYEYMPNGNLWDSLHQNKGVLDWPTRHRIALGVAQGLAYLHHDLLPPIIHRDIKSTNILLNADFEPKVADFGVAKVLQARVRESSTTVVAGTYGYLAPEYAYSSKATTKCDVYSFGVVLMELITGRKPVEAEFGENKSIVFWISHKVATKDGVMEVLDKRLSGWFKDYMIQVLRIAIRCTCSPPGVRPTMKEVVQLMIEADPRRVDACKTSEKIKGSHPQD</sequence>
<evidence type="ECO:0000256" key="14">
    <source>
        <dbReference type="ARBA" id="ARBA00023180"/>
    </source>
</evidence>
<dbReference type="InterPro" id="IPR055414">
    <property type="entry name" value="LRR_R13L4/SHOC2-like"/>
</dbReference>
<protein>
    <submittedName>
        <fullName evidence="19">Receptor-like protein kinase HSL1</fullName>
    </submittedName>
</protein>
<proteinExistence type="predicted"/>
<evidence type="ECO:0000256" key="16">
    <source>
        <dbReference type="SAM" id="Phobius"/>
    </source>
</evidence>
<feature type="binding site" evidence="15">
    <location>
        <position position="691"/>
    </location>
    <ligand>
        <name>ATP</name>
        <dbReference type="ChEBI" id="CHEBI:30616"/>
    </ligand>
</feature>
<dbReference type="PROSITE" id="PS50011">
    <property type="entry name" value="PROTEIN_KINASE_DOM"/>
    <property type="match status" value="1"/>
</dbReference>
<feature type="domain" description="Protein kinase" evidence="18">
    <location>
        <begin position="662"/>
        <end position="945"/>
    </location>
</feature>
<dbReference type="AlphaFoldDB" id="A0A3S3MCR8"/>
<dbReference type="InterPro" id="IPR001611">
    <property type="entry name" value="Leu-rich_rpt"/>
</dbReference>
<dbReference type="Proteomes" id="UP000283530">
    <property type="component" value="Unassembled WGS sequence"/>
</dbReference>
<keyword evidence="9 19" id="KW-0418">Kinase</keyword>
<dbReference type="SMART" id="SM00220">
    <property type="entry name" value="S_TKc"/>
    <property type="match status" value="1"/>
</dbReference>
<gene>
    <name evidence="19" type="ORF">CKAN_00235000</name>
</gene>
<evidence type="ECO:0000256" key="2">
    <source>
        <dbReference type="ARBA" id="ARBA00022527"/>
    </source>
</evidence>
<evidence type="ECO:0000259" key="18">
    <source>
        <dbReference type="PROSITE" id="PS50011"/>
    </source>
</evidence>
<evidence type="ECO:0000256" key="17">
    <source>
        <dbReference type="SAM" id="SignalP"/>
    </source>
</evidence>
<organism evidence="19 20">
    <name type="scientific">Cinnamomum micranthum f. kanehirae</name>
    <dbReference type="NCBI Taxonomy" id="337451"/>
    <lineage>
        <taxon>Eukaryota</taxon>
        <taxon>Viridiplantae</taxon>
        <taxon>Streptophyta</taxon>
        <taxon>Embryophyta</taxon>
        <taxon>Tracheophyta</taxon>
        <taxon>Spermatophyta</taxon>
        <taxon>Magnoliopsida</taxon>
        <taxon>Magnoliidae</taxon>
        <taxon>Laurales</taxon>
        <taxon>Lauraceae</taxon>
        <taxon>Cinnamomum</taxon>
    </lineage>
</organism>
<dbReference type="SMART" id="SM00369">
    <property type="entry name" value="LRR_TYP"/>
    <property type="match status" value="6"/>
</dbReference>
<keyword evidence="8 15" id="KW-0547">Nucleotide-binding</keyword>
<comment type="subcellular location">
    <subcellularLocation>
        <location evidence="1">Membrane</location>
        <topology evidence="1">Single-pass membrane protein</topology>
    </subcellularLocation>
</comment>
<dbReference type="InterPro" id="IPR008271">
    <property type="entry name" value="Ser/Thr_kinase_AS"/>
</dbReference>
<keyword evidence="14" id="KW-0325">Glycoprotein</keyword>
<dbReference type="Pfam" id="PF00560">
    <property type="entry name" value="LRR_1"/>
    <property type="match status" value="5"/>
</dbReference>
<evidence type="ECO:0000256" key="7">
    <source>
        <dbReference type="ARBA" id="ARBA00022737"/>
    </source>
</evidence>
<reference evidence="19 20" key="1">
    <citation type="journal article" date="2019" name="Nat. Plants">
        <title>Stout camphor tree genome fills gaps in understanding of flowering plant genome evolution.</title>
        <authorList>
            <person name="Chaw S.M."/>
            <person name="Liu Y.C."/>
            <person name="Wu Y.W."/>
            <person name="Wang H.Y."/>
            <person name="Lin C.I."/>
            <person name="Wu C.S."/>
            <person name="Ke H.M."/>
            <person name="Chang L.Y."/>
            <person name="Hsu C.Y."/>
            <person name="Yang H.T."/>
            <person name="Sudianto E."/>
            <person name="Hsu M.H."/>
            <person name="Wu K.P."/>
            <person name="Wang L.N."/>
            <person name="Leebens-Mack J.H."/>
            <person name="Tsai I.J."/>
        </authorList>
    </citation>
    <scope>NUCLEOTIDE SEQUENCE [LARGE SCALE GENOMIC DNA]</scope>
    <source>
        <strain evidence="20">cv. Chaw 1501</strain>
        <tissue evidence="19">Young leaves</tissue>
    </source>
</reference>
<keyword evidence="20" id="KW-1185">Reference proteome</keyword>
<dbReference type="FunFam" id="3.80.10.10:FF:000233">
    <property type="entry name" value="Leucine-rich repeat receptor-like protein kinase TDR"/>
    <property type="match status" value="1"/>
</dbReference>
<dbReference type="Pfam" id="PF00069">
    <property type="entry name" value="Pkinase"/>
    <property type="match status" value="1"/>
</dbReference>
<dbReference type="GO" id="GO:0005524">
    <property type="term" value="F:ATP binding"/>
    <property type="evidence" value="ECO:0007669"/>
    <property type="project" value="UniProtKB-UniRule"/>
</dbReference>
<evidence type="ECO:0000256" key="15">
    <source>
        <dbReference type="PROSITE-ProRule" id="PRU10141"/>
    </source>
</evidence>
<dbReference type="EMBL" id="QPKB01000001">
    <property type="protein sequence ID" value="RWR74036.1"/>
    <property type="molecule type" value="Genomic_DNA"/>
</dbReference>
<keyword evidence="13 19" id="KW-0675">Receptor</keyword>
<dbReference type="SUPFAM" id="SSF52047">
    <property type="entry name" value="RNI-like"/>
    <property type="match status" value="2"/>
</dbReference>
<evidence type="ECO:0000256" key="12">
    <source>
        <dbReference type="ARBA" id="ARBA00023136"/>
    </source>
</evidence>
<keyword evidence="12 16" id="KW-0472">Membrane</keyword>
<dbReference type="InterPro" id="IPR000719">
    <property type="entry name" value="Prot_kinase_dom"/>
</dbReference>
<dbReference type="OrthoDB" id="642113at2759"/>
<dbReference type="PROSITE" id="PS00108">
    <property type="entry name" value="PROTEIN_KINASE_ST"/>
    <property type="match status" value="1"/>
</dbReference>
<comment type="caution">
    <text evidence="19">The sequence shown here is derived from an EMBL/GenBank/DDBJ whole genome shotgun (WGS) entry which is preliminary data.</text>
</comment>
<evidence type="ECO:0000256" key="8">
    <source>
        <dbReference type="ARBA" id="ARBA00022741"/>
    </source>
</evidence>
<keyword evidence="10 15" id="KW-0067">ATP-binding</keyword>
<dbReference type="GO" id="GO:0009791">
    <property type="term" value="P:post-embryonic development"/>
    <property type="evidence" value="ECO:0007669"/>
    <property type="project" value="UniProtKB-ARBA"/>
</dbReference>
<keyword evidence="3" id="KW-0433">Leucine-rich repeat</keyword>
<dbReference type="Gene3D" id="1.10.510.10">
    <property type="entry name" value="Transferase(Phosphotransferase) domain 1"/>
    <property type="match status" value="1"/>
</dbReference>
<keyword evidence="4" id="KW-0808">Transferase</keyword>
<evidence type="ECO:0000313" key="20">
    <source>
        <dbReference type="Proteomes" id="UP000283530"/>
    </source>
</evidence>
<keyword evidence="2" id="KW-0723">Serine/threonine-protein kinase</keyword>
<keyword evidence="5 16" id="KW-0812">Transmembrane</keyword>
<evidence type="ECO:0000256" key="13">
    <source>
        <dbReference type="ARBA" id="ARBA00023170"/>
    </source>
</evidence>
<dbReference type="FunFam" id="3.30.200.20:FF:000530">
    <property type="entry name" value="receptor protein-tyrosine kinase CEPR1"/>
    <property type="match status" value="1"/>
</dbReference>
<evidence type="ECO:0000256" key="10">
    <source>
        <dbReference type="ARBA" id="ARBA00022840"/>
    </source>
</evidence>
<evidence type="ECO:0000256" key="5">
    <source>
        <dbReference type="ARBA" id="ARBA00022692"/>
    </source>
</evidence>
<dbReference type="GO" id="GO:0004674">
    <property type="term" value="F:protein serine/threonine kinase activity"/>
    <property type="evidence" value="ECO:0007669"/>
    <property type="project" value="UniProtKB-KW"/>
</dbReference>
<evidence type="ECO:0000256" key="3">
    <source>
        <dbReference type="ARBA" id="ARBA00022614"/>
    </source>
</evidence>
<evidence type="ECO:0000256" key="11">
    <source>
        <dbReference type="ARBA" id="ARBA00022989"/>
    </source>
</evidence>
<feature type="transmembrane region" description="Helical" evidence="16">
    <location>
        <begin position="600"/>
        <end position="619"/>
    </location>
</feature>
<dbReference type="GO" id="GO:0016020">
    <property type="term" value="C:membrane"/>
    <property type="evidence" value="ECO:0007669"/>
    <property type="project" value="UniProtKB-SubCell"/>
</dbReference>
<dbReference type="PANTHER" id="PTHR45974:SF146">
    <property type="entry name" value="PROTEIN KINASE DOMAIN-CONTAINING PROTEIN"/>
    <property type="match status" value="1"/>
</dbReference>
<evidence type="ECO:0000256" key="4">
    <source>
        <dbReference type="ARBA" id="ARBA00022679"/>
    </source>
</evidence>
<dbReference type="InterPro" id="IPR032675">
    <property type="entry name" value="LRR_dom_sf"/>
</dbReference>
<accession>A0A3S3MCR8</accession>
<dbReference type="PROSITE" id="PS00107">
    <property type="entry name" value="PROTEIN_KINASE_ATP"/>
    <property type="match status" value="1"/>
</dbReference>
<evidence type="ECO:0000313" key="19">
    <source>
        <dbReference type="EMBL" id="RWR74036.1"/>
    </source>
</evidence>
<dbReference type="PROSITE" id="PS51450">
    <property type="entry name" value="LRR"/>
    <property type="match status" value="1"/>
</dbReference>
<feature type="signal peptide" evidence="17">
    <location>
        <begin position="1"/>
        <end position="23"/>
    </location>
</feature>